<dbReference type="Gene3D" id="3.40.50.720">
    <property type="entry name" value="NAD(P)-binding Rossmann-like Domain"/>
    <property type="match status" value="1"/>
</dbReference>
<dbReference type="EMBL" id="UGSZ01000001">
    <property type="protein sequence ID" value="SUB57471.1"/>
    <property type="molecule type" value="Genomic_DNA"/>
</dbReference>
<dbReference type="Proteomes" id="UP000255517">
    <property type="component" value="Unassembled WGS sequence"/>
</dbReference>
<dbReference type="GO" id="GO:0019354">
    <property type="term" value="P:siroheme biosynthetic process"/>
    <property type="evidence" value="ECO:0007669"/>
    <property type="project" value="UniProtKB-UniPathway"/>
</dbReference>
<name>A0A379C5R0_9FIRM</name>
<dbReference type="PANTHER" id="PTHR35330">
    <property type="entry name" value="SIROHEME BIOSYNTHESIS PROTEIN MET8"/>
    <property type="match status" value="1"/>
</dbReference>
<dbReference type="GO" id="GO:0004325">
    <property type="term" value="F:ferrochelatase activity"/>
    <property type="evidence" value="ECO:0007669"/>
    <property type="project" value="InterPro"/>
</dbReference>
<evidence type="ECO:0000313" key="6">
    <source>
        <dbReference type="EMBL" id="SUB57471.1"/>
    </source>
</evidence>
<dbReference type="EC" id="1.3.1.76" evidence="2"/>
<dbReference type="Pfam" id="PF13241">
    <property type="entry name" value="NAD_binding_7"/>
    <property type="match status" value="1"/>
</dbReference>
<keyword evidence="5" id="KW-0627">Porphyrin biosynthesis</keyword>
<accession>A0A379C5R0</accession>
<dbReference type="UniPathway" id="UPA00262">
    <property type="reaction ID" value="UER00222"/>
</dbReference>
<comment type="pathway">
    <text evidence="1">Porphyrin-containing compound metabolism; siroheme biosynthesis; sirohydrochlorin from precorrin-2: step 1/1.</text>
</comment>
<dbReference type="GO" id="GO:0043115">
    <property type="term" value="F:precorrin-2 dehydrogenase activity"/>
    <property type="evidence" value="ECO:0007669"/>
    <property type="project" value="UniProtKB-EC"/>
</dbReference>
<proteinExistence type="predicted"/>
<evidence type="ECO:0000256" key="1">
    <source>
        <dbReference type="ARBA" id="ARBA00005010"/>
    </source>
</evidence>
<evidence type="ECO:0000313" key="7">
    <source>
        <dbReference type="Proteomes" id="UP000255517"/>
    </source>
</evidence>
<dbReference type="InterPro" id="IPR028161">
    <property type="entry name" value="Met8-like"/>
</dbReference>
<evidence type="ECO:0000256" key="4">
    <source>
        <dbReference type="ARBA" id="ARBA00023027"/>
    </source>
</evidence>
<dbReference type="RefSeq" id="WP_019034815.1">
    <property type="nucleotide sequence ID" value="NZ_UGSZ01000001.1"/>
</dbReference>
<evidence type="ECO:0000256" key="5">
    <source>
        <dbReference type="ARBA" id="ARBA00023244"/>
    </source>
</evidence>
<keyword evidence="4" id="KW-0520">NAD</keyword>
<sequence length="256" mass="29554">MRYLPVSLDTRDKNILVLGGGYMAYSAIKTLAKTEATIYVIADIINDDIKKLADNYEEGRFKLKEEELTENFVFMGYDYVIIATENFQINQAMEKRAIDRKMIYQRCDILSSSTIVLSKVLEHGSISVGVSNSKLNPVVTDKVYSEIEKLLDTYSLDKLNILNSIRSELIRKNTKDIDDIIEGLYKEDDKTLDTLYKNIKDFKIDDKKSIDEILNAIKTNTDIKLTKEDINKEEAIEENIKEFKEFKELSEDKENN</sequence>
<dbReference type="AlphaFoldDB" id="A0A379C5R0"/>
<dbReference type="STRING" id="1122949.GCA_000378725_01052"/>
<dbReference type="OrthoDB" id="9773765at2"/>
<evidence type="ECO:0000256" key="2">
    <source>
        <dbReference type="ARBA" id="ARBA00012400"/>
    </source>
</evidence>
<protein>
    <recommendedName>
        <fullName evidence="2">precorrin-2 dehydrogenase</fullName>
        <ecNumber evidence="2">1.3.1.76</ecNumber>
    </recommendedName>
</protein>
<evidence type="ECO:0000256" key="3">
    <source>
        <dbReference type="ARBA" id="ARBA00023002"/>
    </source>
</evidence>
<keyword evidence="3 6" id="KW-0560">Oxidoreductase</keyword>
<dbReference type="PANTHER" id="PTHR35330:SF1">
    <property type="entry name" value="SIROHEME BIOSYNTHESIS PROTEIN MET8"/>
    <property type="match status" value="1"/>
</dbReference>
<gene>
    <name evidence="6" type="primary">sirC</name>
    <name evidence="6" type="ORF">NCTC13149_01314</name>
</gene>
<reference evidence="6 7" key="1">
    <citation type="submission" date="2018-06" db="EMBL/GenBank/DDBJ databases">
        <authorList>
            <consortium name="Pathogen Informatics"/>
            <person name="Doyle S."/>
        </authorList>
    </citation>
    <scope>NUCLEOTIDE SEQUENCE [LARGE SCALE GENOMIC DNA]</scope>
    <source>
        <strain evidence="6 7">NCTC13149</strain>
    </source>
</reference>
<dbReference type="InterPro" id="IPR036291">
    <property type="entry name" value="NAD(P)-bd_dom_sf"/>
</dbReference>
<organism evidence="6 7">
    <name type="scientific">Peptoniphilus lacrimalis</name>
    <dbReference type="NCBI Taxonomy" id="33031"/>
    <lineage>
        <taxon>Bacteria</taxon>
        <taxon>Bacillati</taxon>
        <taxon>Bacillota</taxon>
        <taxon>Tissierellia</taxon>
        <taxon>Tissierellales</taxon>
        <taxon>Peptoniphilaceae</taxon>
        <taxon>Peptoniphilus</taxon>
    </lineage>
</organism>
<dbReference type="SUPFAM" id="SSF51735">
    <property type="entry name" value="NAD(P)-binding Rossmann-fold domains"/>
    <property type="match status" value="1"/>
</dbReference>